<reference evidence="7" key="1">
    <citation type="journal article" date="2019" name="Int. J. Syst. Evol. Microbiol.">
        <title>The Global Catalogue of Microorganisms (GCM) 10K type strain sequencing project: providing services to taxonomists for standard genome sequencing and annotation.</title>
        <authorList>
            <consortium name="The Broad Institute Genomics Platform"/>
            <consortium name="The Broad Institute Genome Sequencing Center for Infectious Disease"/>
            <person name="Wu L."/>
            <person name="Ma J."/>
        </authorList>
    </citation>
    <scope>NUCLEOTIDE SEQUENCE [LARGE SCALE GENOMIC DNA]</scope>
    <source>
        <strain evidence="7">JCM 18126</strain>
    </source>
</reference>
<comment type="similarity">
    <text evidence="2">Belongs to the bacterial solute-binding protein 8 family.</text>
</comment>
<feature type="domain" description="Fe/B12 periplasmic-binding" evidence="5">
    <location>
        <begin position="18"/>
        <end position="289"/>
    </location>
</feature>
<dbReference type="InterPro" id="IPR051313">
    <property type="entry name" value="Bact_iron-sidero_bind"/>
</dbReference>
<evidence type="ECO:0000256" key="2">
    <source>
        <dbReference type="ARBA" id="ARBA00008814"/>
    </source>
</evidence>
<evidence type="ECO:0000259" key="5">
    <source>
        <dbReference type="PROSITE" id="PS50983"/>
    </source>
</evidence>
<evidence type="ECO:0000256" key="1">
    <source>
        <dbReference type="ARBA" id="ARBA00004196"/>
    </source>
</evidence>
<dbReference type="CDD" id="cd01146">
    <property type="entry name" value="FhuD"/>
    <property type="match status" value="1"/>
</dbReference>
<protein>
    <submittedName>
        <fullName evidence="6">Iron-siderophore ABC transporter substrate-binding protein</fullName>
    </submittedName>
</protein>
<keyword evidence="3" id="KW-0813">Transport</keyword>
<name>A0ABP8VL46_9ACTN</name>
<accession>A0ABP8VL46</accession>
<dbReference type="Gene3D" id="3.40.50.1980">
    <property type="entry name" value="Nitrogenase molybdenum iron protein domain"/>
    <property type="match status" value="2"/>
</dbReference>
<dbReference type="PANTHER" id="PTHR30532">
    <property type="entry name" value="IRON III DICITRATE-BINDING PERIPLASMIC PROTEIN"/>
    <property type="match status" value="1"/>
</dbReference>
<sequence>MSIEHALGTTEIDSAPERVVVIGWGATDVLFSLGVTPVGVPTGSYGASEDGTFPWWEGHFDAAKTELMPSADSGEVPFEAIAAARPDLVIAVQSGITADDYATLTGIAPTVAYPEAPWKTTWQDQTTIVGRAVGKEDEATELVARTEESLAAAGRANPSLAGTTFSYVYASSAGLGTYLPGDSRVDLLTDMGMVVAPGVATLAEGATSFYTEVSKERIHDVDSDVLVAYGEMPLAEFRADPVFATVPAVAKDAVVWLEDETFITATSAPSVLNVPWFLDRFAPQLAEAATKAKA</sequence>
<organism evidence="6 7">
    <name type="scientific">Kineococcus glutinatus</name>
    <dbReference type="NCBI Taxonomy" id="1070872"/>
    <lineage>
        <taxon>Bacteria</taxon>
        <taxon>Bacillati</taxon>
        <taxon>Actinomycetota</taxon>
        <taxon>Actinomycetes</taxon>
        <taxon>Kineosporiales</taxon>
        <taxon>Kineosporiaceae</taxon>
        <taxon>Kineococcus</taxon>
    </lineage>
</organism>
<evidence type="ECO:0000256" key="4">
    <source>
        <dbReference type="ARBA" id="ARBA00022729"/>
    </source>
</evidence>
<proteinExistence type="inferred from homology"/>
<dbReference type="Proteomes" id="UP001501195">
    <property type="component" value="Unassembled WGS sequence"/>
</dbReference>
<dbReference type="PANTHER" id="PTHR30532:SF24">
    <property type="entry name" value="FERRIC ENTEROBACTIN-BINDING PERIPLASMIC PROTEIN FEPB"/>
    <property type="match status" value="1"/>
</dbReference>
<keyword evidence="4" id="KW-0732">Signal</keyword>
<comment type="caution">
    <text evidence="6">The sequence shown here is derived from an EMBL/GenBank/DDBJ whole genome shotgun (WGS) entry which is preliminary data.</text>
</comment>
<comment type="subcellular location">
    <subcellularLocation>
        <location evidence="1">Cell envelope</location>
    </subcellularLocation>
</comment>
<gene>
    <name evidence="6" type="ORF">GCM10023225_35920</name>
</gene>
<keyword evidence="7" id="KW-1185">Reference proteome</keyword>
<dbReference type="InterPro" id="IPR002491">
    <property type="entry name" value="ABC_transptr_periplasmic_BD"/>
</dbReference>
<dbReference type="EMBL" id="BAABIL010000868">
    <property type="protein sequence ID" value="GAA4665883.1"/>
    <property type="molecule type" value="Genomic_DNA"/>
</dbReference>
<dbReference type="PROSITE" id="PS50983">
    <property type="entry name" value="FE_B12_PBP"/>
    <property type="match status" value="1"/>
</dbReference>
<evidence type="ECO:0000313" key="6">
    <source>
        <dbReference type="EMBL" id="GAA4665883.1"/>
    </source>
</evidence>
<dbReference type="SUPFAM" id="SSF53807">
    <property type="entry name" value="Helical backbone' metal receptor"/>
    <property type="match status" value="1"/>
</dbReference>
<dbReference type="Pfam" id="PF01497">
    <property type="entry name" value="Peripla_BP_2"/>
    <property type="match status" value="1"/>
</dbReference>
<evidence type="ECO:0000256" key="3">
    <source>
        <dbReference type="ARBA" id="ARBA00022448"/>
    </source>
</evidence>
<evidence type="ECO:0000313" key="7">
    <source>
        <dbReference type="Proteomes" id="UP001501195"/>
    </source>
</evidence>